<dbReference type="OrthoDB" id="10343591at2759"/>
<evidence type="ECO:0000313" key="2">
    <source>
        <dbReference type="Proteomes" id="UP000467700"/>
    </source>
</evidence>
<dbReference type="Proteomes" id="UP000467700">
    <property type="component" value="Unassembled WGS sequence"/>
</dbReference>
<proteinExistence type="predicted"/>
<comment type="caution">
    <text evidence="1">The sequence shown here is derived from an EMBL/GenBank/DDBJ whole genome shotgun (WGS) entry which is preliminary data.</text>
</comment>
<organism evidence="1 2">
    <name type="scientific">Cyclocybe aegerita</name>
    <name type="common">Black poplar mushroom</name>
    <name type="synonym">Agrocybe aegerita</name>
    <dbReference type="NCBI Taxonomy" id="1973307"/>
    <lineage>
        <taxon>Eukaryota</taxon>
        <taxon>Fungi</taxon>
        <taxon>Dikarya</taxon>
        <taxon>Basidiomycota</taxon>
        <taxon>Agaricomycotina</taxon>
        <taxon>Agaricomycetes</taxon>
        <taxon>Agaricomycetidae</taxon>
        <taxon>Agaricales</taxon>
        <taxon>Agaricineae</taxon>
        <taxon>Bolbitiaceae</taxon>
        <taxon>Cyclocybe</taxon>
    </lineage>
</organism>
<evidence type="ECO:0000313" key="1">
    <source>
        <dbReference type="EMBL" id="CAA7265681.1"/>
    </source>
</evidence>
<name>A0A8S0XTR7_CYCAE</name>
<gene>
    <name evidence="1" type="ORF">AAE3_LOCUS7983</name>
</gene>
<protein>
    <submittedName>
        <fullName evidence="1">Uncharacterized protein</fullName>
    </submittedName>
</protein>
<accession>A0A8S0XTR7</accession>
<reference evidence="1 2" key="1">
    <citation type="submission" date="2020-01" db="EMBL/GenBank/DDBJ databases">
        <authorList>
            <person name="Gupta K D."/>
        </authorList>
    </citation>
    <scope>NUCLEOTIDE SEQUENCE [LARGE SCALE GENOMIC DNA]</scope>
</reference>
<dbReference type="AlphaFoldDB" id="A0A8S0XTR7"/>
<sequence>MALGPILTSRIARSVPWKRCFAPTTTTFHLSDPAMAANPTATSSSQERSKSAYWRYGGYAIKREIALDWLARVRDQKLDQLKYNDREYPITVLSNYFRGKIPWAILECGKRDEETWEREYAVIIVQQSEYYAYEGTGDSDAPQCSPHRHDDAAREFLIKQGIDPQAISFKTFIEHRDVLVKKKKQAV</sequence>
<keyword evidence="2" id="KW-1185">Reference proteome</keyword>
<dbReference type="EMBL" id="CACVBS010000050">
    <property type="protein sequence ID" value="CAA7265681.1"/>
    <property type="molecule type" value="Genomic_DNA"/>
</dbReference>